<evidence type="ECO:0000256" key="4">
    <source>
        <dbReference type="ARBA" id="ARBA00047422"/>
    </source>
</evidence>
<evidence type="ECO:0000256" key="1">
    <source>
        <dbReference type="ARBA" id="ARBA00022603"/>
    </source>
</evidence>
<accession>A0A5K8AK88</accession>
<dbReference type="EMBL" id="AP021879">
    <property type="protein sequence ID" value="BBO92074.1"/>
    <property type="molecule type" value="Genomic_DNA"/>
</dbReference>
<protein>
    <submittedName>
        <fullName evidence="5">Uncharacterized protein</fullName>
    </submittedName>
</protein>
<keyword evidence="3" id="KW-0680">Restriction system</keyword>
<proteinExistence type="predicted"/>
<reference evidence="5 6" key="1">
    <citation type="submission" date="2019-11" db="EMBL/GenBank/DDBJ databases">
        <title>Comparative genomics of hydrocarbon-degrading Desulfosarcina strains.</title>
        <authorList>
            <person name="Watanabe M."/>
            <person name="Kojima H."/>
            <person name="Fukui M."/>
        </authorList>
    </citation>
    <scope>NUCLEOTIDE SEQUENCE [LARGE SCALE GENOMIC DNA]</scope>
    <source>
        <strain evidence="6">oXyS1</strain>
    </source>
</reference>
<dbReference type="SUPFAM" id="SSF53335">
    <property type="entry name" value="S-adenosyl-L-methionine-dependent methyltransferases"/>
    <property type="match status" value="1"/>
</dbReference>
<keyword evidence="1" id="KW-0489">Methyltransferase</keyword>
<keyword evidence="6" id="KW-1185">Reference proteome</keyword>
<comment type="catalytic activity">
    <reaction evidence="4">
        <text>a 2'-deoxycytidine in DNA + S-adenosyl-L-methionine = a 5-methyl-2'-deoxycytidine in DNA + S-adenosyl-L-homocysteine + H(+)</text>
        <dbReference type="Rhea" id="RHEA:13681"/>
        <dbReference type="Rhea" id="RHEA-COMP:11369"/>
        <dbReference type="Rhea" id="RHEA-COMP:11370"/>
        <dbReference type="ChEBI" id="CHEBI:15378"/>
        <dbReference type="ChEBI" id="CHEBI:57856"/>
        <dbReference type="ChEBI" id="CHEBI:59789"/>
        <dbReference type="ChEBI" id="CHEBI:85452"/>
        <dbReference type="ChEBI" id="CHEBI:85454"/>
        <dbReference type="EC" id="2.1.1.37"/>
    </reaction>
</comment>
<gene>
    <name evidence="5" type="ORF">DSCOOX_52540</name>
</gene>
<dbReference type="Gene3D" id="3.40.50.150">
    <property type="entry name" value="Vaccinia Virus protein VP39"/>
    <property type="match status" value="1"/>
</dbReference>
<name>A0A5K8AK88_9BACT</name>
<evidence type="ECO:0000256" key="3">
    <source>
        <dbReference type="ARBA" id="ARBA00022747"/>
    </source>
</evidence>
<dbReference type="AlphaFoldDB" id="A0A5K8AK88"/>
<dbReference type="GO" id="GO:0032259">
    <property type="term" value="P:methylation"/>
    <property type="evidence" value="ECO:0007669"/>
    <property type="project" value="UniProtKB-KW"/>
</dbReference>
<dbReference type="REBASE" id="555391">
    <property type="entry name" value="M.DovoXyS1ORF52540P"/>
</dbReference>
<dbReference type="InterPro" id="IPR001525">
    <property type="entry name" value="C5_MeTfrase"/>
</dbReference>
<dbReference type="Proteomes" id="UP000422108">
    <property type="component" value="Chromosome"/>
</dbReference>
<dbReference type="GO" id="GO:0009307">
    <property type="term" value="P:DNA restriction-modification system"/>
    <property type="evidence" value="ECO:0007669"/>
    <property type="project" value="UniProtKB-KW"/>
</dbReference>
<organism evidence="5 6">
    <name type="scientific">Desulfosarcina ovata subsp. ovata</name>
    <dbReference type="NCBI Taxonomy" id="2752305"/>
    <lineage>
        <taxon>Bacteria</taxon>
        <taxon>Pseudomonadati</taxon>
        <taxon>Thermodesulfobacteriota</taxon>
        <taxon>Desulfobacteria</taxon>
        <taxon>Desulfobacterales</taxon>
        <taxon>Desulfosarcinaceae</taxon>
        <taxon>Desulfosarcina</taxon>
    </lineage>
</organism>
<dbReference type="CDD" id="cd02440">
    <property type="entry name" value="AdoMet_MTases"/>
    <property type="match status" value="1"/>
</dbReference>
<keyword evidence="2" id="KW-0808">Transferase</keyword>
<evidence type="ECO:0000313" key="5">
    <source>
        <dbReference type="EMBL" id="BBO92074.1"/>
    </source>
</evidence>
<dbReference type="RefSeq" id="WP_155312873.1">
    <property type="nucleotide sequence ID" value="NZ_AP021879.1"/>
</dbReference>
<dbReference type="Pfam" id="PF00145">
    <property type="entry name" value="DNA_methylase"/>
    <property type="match status" value="1"/>
</dbReference>
<sequence length="205" mass="23795">MKVLNLYAGVGGNRKLWKDVEVTAVDSSQEIADVYSDFYPEDTVVVGNAIDFLMKNYKKFDFIWASPPCQTHSKVRYIGLSRTKGSYDPVLPDITLYSLVIWFQHHFNNKLWCVENVIPYYEPLLPPTARLDRHLFWSNFPISEMKFEKPSVRHNDVRGSTVRYGIDLRDKKFKHTQKAVVVKNCVDPDIGNYILNVARNYISLN</sequence>
<evidence type="ECO:0000313" key="6">
    <source>
        <dbReference type="Proteomes" id="UP000422108"/>
    </source>
</evidence>
<dbReference type="GO" id="GO:0003886">
    <property type="term" value="F:DNA (cytosine-5-)-methyltransferase activity"/>
    <property type="evidence" value="ECO:0007669"/>
    <property type="project" value="UniProtKB-EC"/>
</dbReference>
<dbReference type="InterPro" id="IPR029063">
    <property type="entry name" value="SAM-dependent_MTases_sf"/>
</dbReference>
<evidence type="ECO:0000256" key="2">
    <source>
        <dbReference type="ARBA" id="ARBA00022679"/>
    </source>
</evidence>